<proteinExistence type="predicted"/>
<accession>W7U6P0</accession>
<dbReference type="EMBL" id="AZIL01000281">
    <property type="protein sequence ID" value="EWM28506.1"/>
    <property type="molecule type" value="Genomic_DNA"/>
</dbReference>
<organism evidence="2 3">
    <name type="scientific">Nannochloropsis gaditana</name>
    <dbReference type="NCBI Taxonomy" id="72520"/>
    <lineage>
        <taxon>Eukaryota</taxon>
        <taxon>Sar</taxon>
        <taxon>Stramenopiles</taxon>
        <taxon>Ochrophyta</taxon>
        <taxon>Eustigmatophyceae</taxon>
        <taxon>Eustigmatales</taxon>
        <taxon>Monodopsidaceae</taxon>
        <taxon>Nannochloropsis</taxon>
    </lineage>
</organism>
<name>W7U6P0_9STRA</name>
<reference evidence="2 3" key="1">
    <citation type="journal article" date="2014" name="Mol. Plant">
        <title>Chromosome Scale Genome Assembly and Transcriptome Profiling of Nannochloropsis gaditana in Nitrogen Depletion.</title>
        <authorList>
            <person name="Corteggiani Carpinelli E."/>
            <person name="Telatin A."/>
            <person name="Vitulo N."/>
            <person name="Forcato C."/>
            <person name="D'Angelo M."/>
            <person name="Schiavon R."/>
            <person name="Vezzi A."/>
            <person name="Giacometti G.M."/>
            <person name="Morosinotto T."/>
            <person name="Valle G."/>
        </authorList>
    </citation>
    <scope>NUCLEOTIDE SEQUENCE [LARGE SCALE GENOMIC DNA]</scope>
    <source>
        <strain evidence="2 3">B-31</strain>
    </source>
</reference>
<feature type="compositionally biased region" description="Low complexity" evidence="1">
    <location>
        <begin position="308"/>
        <end position="321"/>
    </location>
</feature>
<feature type="region of interest" description="Disordered" evidence="1">
    <location>
        <begin position="306"/>
        <end position="329"/>
    </location>
</feature>
<dbReference type="OrthoDB" id="10339106at2759"/>
<protein>
    <submittedName>
        <fullName evidence="2">Uncharacterized protein</fullName>
    </submittedName>
</protein>
<evidence type="ECO:0000313" key="3">
    <source>
        <dbReference type="Proteomes" id="UP000019335"/>
    </source>
</evidence>
<dbReference type="Proteomes" id="UP000019335">
    <property type="component" value="Chromosome 4"/>
</dbReference>
<comment type="caution">
    <text evidence="2">The sequence shown here is derived from an EMBL/GenBank/DDBJ whole genome shotgun (WGS) entry which is preliminary data.</text>
</comment>
<feature type="region of interest" description="Disordered" evidence="1">
    <location>
        <begin position="1"/>
        <end position="29"/>
    </location>
</feature>
<evidence type="ECO:0000313" key="2">
    <source>
        <dbReference type="EMBL" id="EWM28506.1"/>
    </source>
</evidence>
<feature type="region of interest" description="Disordered" evidence="1">
    <location>
        <begin position="141"/>
        <end position="203"/>
    </location>
</feature>
<feature type="region of interest" description="Disordered" evidence="1">
    <location>
        <begin position="547"/>
        <end position="566"/>
    </location>
</feature>
<evidence type="ECO:0000256" key="1">
    <source>
        <dbReference type="SAM" id="MobiDB-lite"/>
    </source>
</evidence>
<keyword evidence="3" id="KW-1185">Reference proteome</keyword>
<dbReference type="AlphaFoldDB" id="W7U6P0"/>
<gene>
    <name evidence="2" type="ORF">Naga_100058g9</name>
</gene>
<sequence length="595" mass="64733">MEWKALSTLGTAKRGRHTEGGRTGNAVGAPAAQRTVSKTCLAIALTISVLIRIEAEARKAAGPCLFLPPLQGSFRNCDMTVQPFIIASCPFFLRCTSGIRSTPKVRTWHSRRDLAMKGEGDAKRVSDFPFRIFAFGKKKKTAAVKEPPPGSKNINKQSKRRKPSAKEDKGGRGFFSIIDTGRADRNSPKPAGRGKGRRGKKDGQTGWFSSLLYPWSGFAAFNTEWKEQMVLAKRIKKLEKEVARDSTRGQRAKVAQYRYDALKTLEEVEAARAGRSSGEGGSFDPALAGKSRKSLQLEVEDAMLLRQSPSAKPSGSKAGAKKGLGPGGEVLVRPEDADGLLHQLEASAKSEQRWARLASAGIGASLGVALLPSHDVWAGMVGGGLAAFLTTTPGIVGDATRMAGYSAVSVGKAASALEQKCAVLDKLRGTLWKKSEASGPFLRFEFPFLASWRNAYGGEGFLHPGIRPAPPMRDAQYVEYLQEVKRWVEVEEQEVLQALRRKEDERVRDVMEREERRERMQQVVGGLWQGGAAAATKLKTLLVSSATEGGKEGRWEEPGGEGGMEDDLAFLKRFSDLDVKAGRTGRAWEEGLAKE</sequence>